<feature type="domain" description="C2H2-type" evidence="12">
    <location>
        <begin position="965"/>
        <end position="992"/>
    </location>
</feature>
<dbReference type="InterPro" id="IPR050758">
    <property type="entry name" value="Znf_C2H2-type"/>
</dbReference>
<dbReference type="PANTHER" id="PTHR23234">
    <property type="entry name" value="ZNF44 PROTEIN"/>
    <property type="match status" value="1"/>
</dbReference>
<dbReference type="FunFam" id="3.30.160.60:FF:000325">
    <property type="entry name" value="ZFP90 zinc finger protein"/>
    <property type="match status" value="1"/>
</dbReference>
<feature type="region of interest" description="Disordered" evidence="11">
    <location>
        <begin position="572"/>
        <end position="613"/>
    </location>
</feature>
<keyword evidence="8" id="KW-0804">Transcription</keyword>
<evidence type="ECO:0000256" key="8">
    <source>
        <dbReference type="ARBA" id="ARBA00023163"/>
    </source>
</evidence>
<feature type="domain" description="C2H2-type" evidence="12">
    <location>
        <begin position="1021"/>
        <end position="1048"/>
    </location>
</feature>
<evidence type="ECO:0000313" key="13">
    <source>
        <dbReference type="EMBL" id="KAH3738162.1"/>
    </source>
</evidence>
<keyword evidence="6" id="KW-0805">Transcription regulation</keyword>
<proteinExistence type="predicted"/>
<evidence type="ECO:0000256" key="9">
    <source>
        <dbReference type="ARBA" id="ARBA00023242"/>
    </source>
</evidence>
<evidence type="ECO:0000256" key="7">
    <source>
        <dbReference type="ARBA" id="ARBA00023125"/>
    </source>
</evidence>
<sequence>MTEELTIIDTANLTQSVNVLHEPLNDSDEGESCLYTSTGSLHADKYPTSRRRAKRKTRKKNNKVSNTSSSAVEHELTNAVISIPDLAAGLPGGHQDVVPNQGMDHAETGCTVIQDSQATSGCESQPMNIERQLSEFLSQVTPLSLRQILSGTNLAAVSNDLLQNADNHGTGLKFSMENRGPMSQNEPSLSGCRTVMISPSPITQLQEHLEATDTPGQFQISASFMQNWLQGFGPNLLGSARHLTSTDTSLPSIQQFTSQPVQALIQHMFPLQNMPHSLNTVNGHETFNSSLTSSQLMPVTVSSGSCPSVAQPTFNQSPIASLQSMLNQNTQILPAVSLHPSIPVKHFSSSIPVITNATALGLATTKPPATLTPISHVAVQPALSTKVNGALPPGSDQGSSHQVTRLLLKPAAPGEPVQLIALDGGIEPNKLREIIERNSVCPIVAQCSGASITTTTHTYSAMESLLQASHMYTSTLKQQQSATGPNTYIHQQQQQQMQHVHYQQMIQQQQHQAQQQLQMDQHQHQEHVNETHQEDSSLNLQEQNESQMFYQPKTNMDGMQSGSPVSEGLYLHHHHHHQQQQKHHQQSCENSQELQVLKEQQHEHECQPVGGNNINIHQHLHQEQQQQQSIFPNCQQEADASTSNSISVWCQQQQQHGRDTSGVSGTQSKGFKQSGPVTMASTGSSNHLVTSLHSSQPLMSVSNHTDDNNTEQASVDPSNTEQRNTEQAEVTGHSPSYPQSTDVEPLPLPTFFDNQNCVFCVDCNKVFASGCRVHRTDYVYQSDTPVLSRARASLPQCFMLQKTGTTQVVDLLGVWCKGCLSERTIFGPMVGEKVELTNKNFADQELGFHPFLIRQSESSKLVLHLVDEAVCNWTMFIQFAPTLLEQNCTVYRDNGNFFIVTKTEIKDEELLLWFSAELCLELGITQNPGNHPFYQCPECSLNFLVKRFLNAHQKTKHPEKYSYTTDCYMCKKKFKNRKNLSKHLATHMYEKPHCCQYCSKQFADASNLRQHLHIHTGEKKFACDSCGKRFRQKAHLDSHQIVHTDERQYQCPYCDAAFGRQSDLKVHTYRHTKEVLYRCNRCDKEFFKLQNYQKHMKVHTGERNYMCNKCFKGFQTKYHRDRHMRVCRVKNDKEDRYMSLAEVVKLGSTGDAVPLKTVSVEHGMLE</sequence>
<feature type="compositionally biased region" description="Basic residues" evidence="11">
    <location>
        <begin position="48"/>
        <end position="62"/>
    </location>
</feature>
<feature type="domain" description="C2H2-type" evidence="12">
    <location>
        <begin position="1105"/>
        <end position="1134"/>
    </location>
</feature>
<feature type="region of interest" description="Disordered" evidence="11">
    <location>
        <begin position="507"/>
        <end position="537"/>
    </location>
</feature>
<keyword evidence="14" id="KW-1185">Reference proteome</keyword>
<feature type="domain" description="C2H2-type" evidence="12">
    <location>
        <begin position="1077"/>
        <end position="1104"/>
    </location>
</feature>
<dbReference type="InterPro" id="IPR046341">
    <property type="entry name" value="SET_dom_sf"/>
</dbReference>
<dbReference type="GO" id="GO:0003677">
    <property type="term" value="F:DNA binding"/>
    <property type="evidence" value="ECO:0007669"/>
    <property type="project" value="UniProtKB-KW"/>
</dbReference>
<gene>
    <name evidence="13" type="ORF">DPMN_044790</name>
</gene>
<reference evidence="13" key="1">
    <citation type="journal article" date="2019" name="bioRxiv">
        <title>The Genome of the Zebra Mussel, Dreissena polymorpha: A Resource for Invasive Species Research.</title>
        <authorList>
            <person name="McCartney M.A."/>
            <person name="Auch B."/>
            <person name="Kono T."/>
            <person name="Mallez S."/>
            <person name="Zhang Y."/>
            <person name="Obille A."/>
            <person name="Becker A."/>
            <person name="Abrahante J.E."/>
            <person name="Garbe J."/>
            <person name="Badalamenti J.P."/>
            <person name="Herman A."/>
            <person name="Mangelson H."/>
            <person name="Liachko I."/>
            <person name="Sullivan S."/>
            <person name="Sone E.D."/>
            <person name="Koren S."/>
            <person name="Silverstein K.A.T."/>
            <person name="Beckman K.B."/>
            <person name="Gohl D.M."/>
        </authorList>
    </citation>
    <scope>NUCLEOTIDE SEQUENCE</scope>
    <source>
        <strain evidence="13">Duluth1</strain>
        <tissue evidence="13">Whole animal</tissue>
    </source>
</reference>
<feature type="compositionally biased region" description="Polar residues" evidence="11">
    <location>
        <begin position="645"/>
        <end position="703"/>
    </location>
</feature>
<keyword evidence="9" id="KW-0539">Nucleus</keyword>
<dbReference type="Gene3D" id="3.30.160.60">
    <property type="entry name" value="Classic Zinc Finger"/>
    <property type="match status" value="6"/>
</dbReference>
<feature type="compositionally biased region" description="Basic and acidic residues" evidence="11">
    <location>
        <begin position="521"/>
        <end position="535"/>
    </location>
</feature>
<dbReference type="InterPro" id="IPR001214">
    <property type="entry name" value="SET_dom"/>
</dbReference>
<evidence type="ECO:0000256" key="2">
    <source>
        <dbReference type="ARBA" id="ARBA00022723"/>
    </source>
</evidence>
<organism evidence="13 14">
    <name type="scientific">Dreissena polymorpha</name>
    <name type="common">Zebra mussel</name>
    <name type="synonym">Mytilus polymorpha</name>
    <dbReference type="NCBI Taxonomy" id="45954"/>
    <lineage>
        <taxon>Eukaryota</taxon>
        <taxon>Metazoa</taxon>
        <taxon>Spiralia</taxon>
        <taxon>Lophotrochozoa</taxon>
        <taxon>Mollusca</taxon>
        <taxon>Bivalvia</taxon>
        <taxon>Autobranchia</taxon>
        <taxon>Heteroconchia</taxon>
        <taxon>Euheterodonta</taxon>
        <taxon>Imparidentia</taxon>
        <taxon>Neoheterodontei</taxon>
        <taxon>Myida</taxon>
        <taxon>Dreissenoidea</taxon>
        <taxon>Dreissenidae</taxon>
        <taxon>Dreissena</taxon>
    </lineage>
</organism>
<dbReference type="OrthoDB" id="654211at2759"/>
<name>A0A9D4D4S8_DREPO</name>
<feature type="compositionally biased region" description="Polar residues" evidence="11">
    <location>
        <begin position="710"/>
        <end position="742"/>
    </location>
</feature>
<keyword evidence="2" id="KW-0479">Metal-binding</keyword>
<evidence type="ECO:0000313" key="14">
    <source>
        <dbReference type="Proteomes" id="UP000828390"/>
    </source>
</evidence>
<feature type="region of interest" description="Disordered" evidence="11">
    <location>
        <begin position="645"/>
        <end position="742"/>
    </location>
</feature>
<evidence type="ECO:0000256" key="4">
    <source>
        <dbReference type="ARBA" id="ARBA00022771"/>
    </source>
</evidence>
<dbReference type="Pfam" id="PF21549">
    <property type="entry name" value="PRDM2_PR"/>
    <property type="match status" value="1"/>
</dbReference>
<dbReference type="AlphaFoldDB" id="A0A9D4D4S8"/>
<dbReference type="PROSITE" id="PS50157">
    <property type="entry name" value="ZINC_FINGER_C2H2_2"/>
    <property type="match status" value="7"/>
</dbReference>
<keyword evidence="5" id="KW-0862">Zinc</keyword>
<accession>A0A9D4D4S8</accession>
<feature type="compositionally biased region" description="Basic residues" evidence="11">
    <location>
        <begin position="572"/>
        <end position="585"/>
    </location>
</feature>
<reference evidence="13" key="2">
    <citation type="submission" date="2020-11" db="EMBL/GenBank/DDBJ databases">
        <authorList>
            <person name="McCartney M.A."/>
            <person name="Auch B."/>
            <person name="Kono T."/>
            <person name="Mallez S."/>
            <person name="Becker A."/>
            <person name="Gohl D.M."/>
            <person name="Silverstein K.A.T."/>
            <person name="Koren S."/>
            <person name="Bechman K.B."/>
            <person name="Herman A."/>
            <person name="Abrahante J.E."/>
            <person name="Garbe J."/>
        </authorList>
    </citation>
    <scope>NUCLEOTIDE SEQUENCE</scope>
    <source>
        <strain evidence="13">Duluth1</strain>
        <tissue evidence="13">Whole animal</tissue>
    </source>
</reference>
<dbReference type="GO" id="GO:0008270">
    <property type="term" value="F:zinc ion binding"/>
    <property type="evidence" value="ECO:0007669"/>
    <property type="project" value="UniProtKB-KW"/>
</dbReference>
<feature type="domain" description="C2H2-type" evidence="12">
    <location>
        <begin position="934"/>
        <end position="962"/>
    </location>
</feature>
<dbReference type="Proteomes" id="UP000828390">
    <property type="component" value="Unassembled WGS sequence"/>
</dbReference>
<dbReference type="SUPFAM" id="SSF57667">
    <property type="entry name" value="beta-beta-alpha zinc fingers"/>
    <property type="match status" value="4"/>
</dbReference>
<evidence type="ECO:0000256" key="11">
    <source>
        <dbReference type="SAM" id="MobiDB-lite"/>
    </source>
</evidence>
<dbReference type="FunFam" id="3.30.160.60:FF:000100">
    <property type="entry name" value="Zinc finger 45-like"/>
    <property type="match status" value="1"/>
</dbReference>
<dbReference type="Gene3D" id="2.170.270.10">
    <property type="entry name" value="SET domain"/>
    <property type="match status" value="1"/>
</dbReference>
<evidence type="ECO:0000256" key="1">
    <source>
        <dbReference type="ARBA" id="ARBA00004123"/>
    </source>
</evidence>
<dbReference type="InterPro" id="IPR013087">
    <property type="entry name" value="Znf_C2H2_type"/>
</dbReference>
<dbReference type="PROSITE" id="PS00028">
    <property type="entry name" value="ZINC_FINGER_C2H2_1"/>
    <property type="match status" value="6"/>
</dbReference>
<keyword evidence="4 10" id="KW-0863">Zinc-finger</keyword>
<dbReference type="Pfam" id="PF00096">
    <property type="entry name" value="zf-C2H2"/>
    <property type="match status" value="4"/>
</dbReference>
<dbReference type="GO" id="GO:0005634">
    <property type="term" value="C:nucleus"/>
    <property type="evidence" value="ECO:0007669"/>
    <property type="project" value="UniProtKB-SubCell"/>
</dbReference>
<comment type="caution">
    <text evidence="13">The sequence shown here is derived from an EMBL/GenBank/DDBJ whole genome shotgun (WGS) entry which is preliminary data.</text>
</comment>
<keyword evidence="3" id="KW-0677">Repeat</keyword>
<evidence type="ECO:0000256" key="5">
    <source>
        <dbReference type="ARBA" id="ARBA00022833"/>
    </source>
</evidence>
<dbReference type="SMART" id="SM00355">
    <property type="entry name" value="ZnF_C2H2"/>
    <property type="match status" value="7"/>
</dbReference>
<evidence type="ECO:0000256" key="3">
    <source>
        <dbReference type="ARBA" id="ARBA00022737"/>
    </source>
</evidence>
<feature type="domain" description="C2H2-type" evidence="12">
    <location>
        <begin position="1049"/>
        <end position="1076"/>
    </location>
</feature>
<evidence type="ECO:0000259" key="12">
    <source>
        <dbReference type="PROSITE" id="PS50157"/>
    </source>
</evidence>
<evidence type="ECO:0000256" key="10">
    <source>
        <dbReference type="PROSITE-ProRule" id="PRU00042"/>
    </source>
</evidence>
<dbReference type="PANTHER" id="PTHR23234:SF10">
    <property type="entry name" value="RIKEN CDNA 6720489N17 GENE-RELATED"/>
    <property type="match status" value="1"/>
</dbReference>
<evidence type="ECO:0000256" key="6">
    <source>
        <dbReference type="ARBA" id="ARBA00023015"/>
    </source>
</evidence>
<dbReference type="InterPro" id="IPR036236">
    <property type="entry name" value="Znf_C2H2_sf"/>
</dbReference>
<comment type="subcellular location">
    <subcellularLocation>
        <location evidence="1">Nucleus</location>
    </subcellularLocation>
</comment>
<protein>
    <recommendedName>
        <fullName evidence="12">C2H2-type domain-containing protein</fullName>
    </recommendedName>
</protein>
<feature type="compositionally biased region" description="Low complexity" evidence="11">
    <location>
        <begin position="507"/>
        <end position="520"/>
    </location>
</feature>
<feature type="region of interest" description="Disordered" evidence="11">
    <location>
        <begin position="36"/>
        <end position="71"/>
    </location>
</feature>
<feature type="domain" description="C2H2-type" evidence="12">
    <location>
        <begin position="993"/>
        <end position="1020"/>
    </location>
</feature>
<keyword evidence="7" id="KW-0238">DNA-binding</keyword>
<dbReference type="EMBL" id="JAIWYP010000011">
    <property type="protein sequence ID" value="KAH3738162.1"/>
    <property type="molecule type" value="Genomic_DNA"/>
</dbReference>